<dbReference type="Proteomes" id="UP000468591">
    <property type="component" value="Unassembled WGS sequence"/>
</dbReference>
<gene>
    <name evidence="1" type="ORF">GV827_21910</name>
</gene>
<dbReference type="CDD" id="cd00552">
    <property type="entry name" value="RaiA"/>
    <property type="match status" value="1"/>
</dbReference>
<dbReference type="RefSeq" id="WP_164356234.1">
    <property type="nucleotide sequence ID" value="NZ_JAABNT010000033.1"/>
</dbReference>
<evidence type="ECO:0000313" key="2">
    <source>
        <dbReference type="Proteomes" id="UP000468591"/>
    </source>
</evidence>
<dbReference type="InterPro" id="IPR036567">
    <property type="entry name" value="RHF-like"/>
</dbReference>
<proteinExistence type="predicted"/>
<organism evidence="1 2">
    <name type="scientific">Sulfitobacter sediminilitoris</name>
    <dbReference type="NCBI Taxonomy" id="2698830"/>
    <lineage>
        <taxon>Bacteria</taxon>
        <taxon>Pseudomonadati</taxon>
        <taxon>Pseudomonadota</taxon>
        <taxon>Alphaproteobacteria</taxon>
        <taxon>Rhodobacterales</taxon>
        <taxon>Roseobacteraceae</taxon>
        <taxon>Sulfitobacter</taxon>
    </lineage>
</organism>
<dbReference type="InterPro" id="IPR012340">
    <property type="entry name" value="NA-bd_OB-fold"/>
</dbReference>
<dbReference type="SUPFAM" id="SSF50249">
    <property type="entry name" value="Nucleic acid-binding proteins"/>
    <property type="match status" value="1"/>
</dbReference>
<dbReference type="SUPFAM" id="SSF69754">
    <property type="entry name" value="Ribosome binding protein Y (YfiA homologue)"/>
    <property type="match status" value="1"/>
</dbReference>
<evidence type="ECO:0000313" key="1">
    <source>
        <dbReference type="EMBL" id="NEK25025.1"/>
    </source>
</evidence>
<protein>
    <submittedName>
        <fullName evidence="1">Cold shock domain-containing protein</fullName>
    </submittedName>
</protein>
<reference evidence="1 2" key="1">
    <citation type="submission" date="2020-01" db="EMBL/GenBank/DDBJ databases">
        <title>Sulfitobacter sediminilitoris sp. nov., isolated from a tidal flat.</title>
        <authorList>
            <person name="Park S."/>
            <person name="Yoon J.-H."/>
        </authorList>
    </citation>
    <scope>NUCLEOTIDE SEQUENCE [LARGE SCALE GENOMIC DNA]</scope>
    <source>
        <strain evidence="1 2">JBTF-M27</strain>
    </source>
</reference>
<sequence>MEPQVEITFKDIDHSDAIEARIRERVAKLSAISENMRRCKVWVRAPHRRGSKPIAYVIDLSVQMTGTSLHVDHRPGDDNAHADIYVAIRDAFNAMERQLRKWKEQHKGRPHLQEALLQGRIESLNGYADCGQIATTDGRLIYFHRNSVADYEYEDLNTGDPVELSVDTKDAEEGPHASFVRPVSSLRFVDKSN</sequence>
<comment type="caution">
    <text evidence="1">The sequence shown here is derived from an EMBL/GenBank/DDBJ whole genome shotgun (WGS) entry which is preliminary data.</text>
</comment>
<dbReference type="InterPro" id="IPR003489">
    <property type="entry name" value="RHF/RaiA"/>
</dbReference>
<accession>A0A6P0CJ66</accession>
<dbReference type="AlphaFoldDB" id="A0A6P0CJ66"/>
<keyword evidence="2" id="KW-1185">Reference proteome</keyword>
<dbReference type="Gene3D" id="3.30.160.100">
    <property type="entry name" value="Ribosome hibernation promotion factor-like"/>
    <property type="match status" value="1"/>
</dbReference>
<dbReference type="Gene3D" id="2.40.50.140">
    <property type="entry name" value="Nucleic acid-binding proteins"/>
    <property type="match status" value="1"/>
</dbReference>
<dbReference type="Pfam" id="PF02482">
    <property type="entry name" value="Ribosomal_S30AE"/>
    <property type="match status" value="1"/>
</dbReference>
<dbReference type="EMBL" id="JAABNT010000033">
    <property type="protein sequence ID" value="NEK25025.1"/>
    <property type="molecule type" value="Genomic_DNA"/>
</dbReference>
<name>A0A6P0CJ66_9RHOB</name>